<protein>
    <submittedName>
        <fullName evidence="1">Uncharacterized protein</fullName>
    </submittedName>
</protein>
<dbReference type="eggNOG" id="ENOG5033HAV">
    <property type="taxonomic scope" value="Bacteria"/>
</dbReference>
<name>A0A0A0JUA0_9MICO</name>
<dbReference type="EMBL" id="AVPK01000001">
    <property type="protein sequence ID" value="KGN39246.1"/>
    <property type="molecule type" value="Genomic_DNA"/>
</dbReference>
<dbReference type="AlphaFoldDB" id="A0A0A0JUA0"/>
<dbReference type="Proteomes" id="UP000030011">
    <property type="component" value="Unassembled WGS sequence"/>
</dbReference>
<proteinExistence type="predicted"/>
<evidence type="ECO:0000313" key="1">
    <source>
        <dbReference type="EMBL" id="KGN39246.1"/>
    </source>
</evidence>
<keyword evidence="2" id="KW-1185">Reference proteome</keyword>
<accession>A0A0A0JUA0</accession>
<comment type="caution">
    <text evidence="1">The sequence shown here is derived from an EMBL/GenBank/DDBJ whole genome shotgun (WGS) entry which is preliminary data.</text>
</comment>
<organism evidence="1 2">
    <name type="scientific">Knoellia subterranea KCTC 19937</name>
    <dbReference type="NCBI Taxonomy" id="1385521"/>
    <lineage>
        <taxon>Bacteria</taxon>
        <taxon>Bacillati</taxon>
        <taxon>Actinomycetota</taxon>
        <taxon>Actinomycetes</taxon>
        <taxon>Micrococcales</taxon>
        <taxon>Intrasporangiaceae</taxon>
        <taxon>Knoellia</taxon>
    </lineage>
</organism>
<gene>
    <name evidence="1" type="ORF">N803_01785</name>
</gene>
<reference evidence="1 2" key="1">
    <citation type="submission" date="2013-08" db="EMBL/GenBank/DDBJ databases">
        <title>The genome sequence of Knoellia subterranea.</title>
        <authorList>
            <person name="Zhu W."/>
            <person name="Wang G."/>
        </authorList>
    </citation>
    <scope>NUCLEOTIDE SEQUENCE [LARGE SCALE GENOMIC DNA]</scope>
    <source>
        <strain evidence="1 2">KCTC 19937</strain>
    </source>
</reference>
<dbReference type="STRING" id="1385521.N803_01785"/>
<sequence>MALVVQFVLLYAPSSGGAPPFPHFDKLVHAAIFALPVFFAAAARLPFVPVVALAAAHAPLSEVIQGTLLPQRSGDPRDVIADLVGVALGVIAAQRVLRVRESNSAVDTT</sequence>
<evidence type="ECO:0000313" key="2">
    <source>
        <dbReference type="Proteomes" id="UP000030011"/>
    </source>
</evidence>